<keyword evidence="4 9" id="KW-0812">Transmembrane</keyword>
<dbReference type="AlphaFoldDB" id="A0AAD9QQC6"/>
<organism evidence="10 11">
    <name type="scientific">Acropora cervicornis</name>
    <name type="common">Staghorn coral</name>
    <dbReference type="NCBI Taxonomy" id="6130"/>
    <lineage>
        <taxon>Eukaryota</taxon>
        <taxon>Metazoa</taxon>
        <taxon>Cnidaria</taxon>
        <taxon>Anthozoa</taxon>
        <taxon>Hexacorallia</taxon>
        <taxon>Scleractinia</taxon>
        <taxon>Astrocoeniina</taxon>
        <taxon>Acroporidae</taxon>
        <taxon>Acropora</taxon>
    </lineage>
</organism>
<reference evidence="10" key="2">
    <citation type="journal article" date="2023" name="Science">
        <title>Genomic signatures of disease resistance in endangered staghorn corals.</title>
        <authorList>
            <person name="Vollmer S.V."/>
            <person name="Selwyn J.D."/>
            <person name="Despard B.A."/>
            <person name="Roesel C.L."/>
        </authorList>
    </citation>
    <scope>NUCLEOTIDE SEQUENCE</scope>
    <source>
        <strain evidence="10">K2</strain>
    </source>
</reference>
<evidence type="ECO:0000256" key="4">
    <source>
        <dbReference type="ARBA" id="ARBA00022692"/>
    </source>
</evidence>
<dbReference type="Proteomes" id="UP001249851">
    <property type="component" value="Unassembled WGS sequence"/>
</dbReference>
<evidence type="ECO:0000256" key="1">
    <source>
        <dbReference type="ARBA" id="ARBA00004323"/>
    </source>
</evidence>
<keyword evidence="7" id="KW-0333">Golgi apparatus</keyword>
<evidence type="ECO:0000313" key="11">
    <source>
        <dbReference type="Proteomes" id="UP001249851"/>
    </source>
</evidence>
<name>A0AAD9QQC6_ACRCE</name>
<reference evidence="10" key="1">
    <citation type="journal article" date="2023" name="G3 (Bethesda)">
        <title>Whole genome assembly and annotation of the endangered Caribbean coral Acropora cervicornis.</title>
        <authorList>
            <person name="Selwyn J.D."/>
            <person name="Vollmer S.V."/>
        </authorList>
    </citation>
    <scope>NUCLEOTIDE SEQUENCE</scope>
    <source>
        <strain evidence="10">K2</strain>
    </source>
</reference>
<keyword evidence="8 9" id="KW-0472">Membrane</keyword>
<evidence type="ECO:0000256" key="7">
    <source>
        <dbReference type="ARBA" id="ARBA00023034"/>
    </source>
</evidence>
<keyword evidence="6 9" id="KW-1133">Transmembrane helix</keyword>
<protein>
    <submittedName>
        <fullName evidence="10">Uncharacterized protein</fullName>
    </submittedName>
</protein>
<dbReference type="PANTHER" id="PTHR35259:SF1">
    <property type="entry name" value="BOMBESIN RECEPTOR-ACTIVATED PROTEIN C6ORF89"/>
    <property type="match status" value="1"/>
</dbReference>
<evidence type="ECO:0000256" key="9">
    <source>
        <dbReference type="SAM" id="Phobius"/>
    </source>
</evidence>
<evidence type="ECO:0000313" key="10">
    <source>
        <dbReference type="EMBL" id="KAK2565493.1"/>
    </source>
</evidence>
<evidence type="ECO:0000256" key="5">
    <source>
        <dbReference type="ARBA" id="ARBA00022968"/>
    </source>
</evidence>
<keyword evidence="11" id="KW-1185">Reference proteome</keyword>
<evidence type="ECO:0000256" key="3">
    <source>
        <dbReference type="ARBA" id="ARBA00022490"/>
    </source>
</evidence>
<comment type="subcellular location">
    <subcellularLocation>
        <location evidence="2">Cytoplasm</location>
    </subcellularLocation>
    <subcellularLocation>
        <location evidence="1">Golgi apparatus membrane</location>
        <topology evidence="1">Single-pass type II membrane protein</topology>
    </subcellularLocation>
</comment>
<keyword evidence="3" id="KW-0963">Cytoplasm</keyword>
<evidence type="ECO:0000256" key="8">
    <source>
        <dbReference type="ARBA" id="ARBA00023136"/>
    </source>
</evidence>
<gene>
    <name evidence="10" type="ORF">P5673_010574</name>
</gene>
<evidence type="ECO:0000256" key="2">
    <source>
        <dbReference type="ARBA" id="ARBA00004496"/>
    </source>
</evidence>
<proteinExistence type="predicted"/>
<feature type="transmembrane region" description="Helical" evidence="9">
    <location>
        <begin position="62"/>
        <end position="84"/>
    </location>
</feature>
<accession>A0AAD9QQC6</accession>
<keyword evidence="5" id="KW-0735">Signal-anchor</keyword>
<dbReference type="EMBL" id="JARQWQ010000019">
    <property type="protein sequence ID" value="KAK2565493.1"/>
    <property type="molecule type" value="Genomic_DNA"/>
</dbReference>
<dbReference type="InterPro" id="IPR038757">
    <property type="entry name" value="BRAP"/>
</dbReference>
<sequence length="352" mass="40213">MDNVTGIFLRKEVSELRKRGESWGLTKEEIDEAILRALGERPAARSKDENKTKQKPYGHFSFCLKLTAWIIFLPFVLYVAVAVLSSAHPKIALYIGQATADFQYPFQRFVRFMSLPLHRFFDMSKYGSWECIIDNPLFVQEERDCSLCQTVKKISSHSSANLSKSAFKKRFYDTGLPVIVRDMPGYAGHSFEKFMELFHANQVDLEQDACEFYSNGALDESVQNLTSFLTSWDHYKAEGNTLSWKICYGKGLRMLRAMFPRPYCIHSEGSLDKNIHLLQPAREVGSVKTQSERVLETARGSFDNVWLAQITGSSSFSLVPVDECESECETFEFTLNKGEVGKCWILIILFCI</sequence>
<dbReference type="PANTHER" id="PTHR35259">
    <property type="entry name" value="BOMBESIN RECEPTOR-ACTIVATED PROTEIN C6ORF89"/>
    <property type="match status" value="1"/>
</dbReference>
<comment type="caution">
    <text evidence="10">The sequence shown here is derived from an EMBL/GenBank/DDBJ whole genome shotgun (WGS) entry which is preliminary data.</text>
</comment>
<dbReference type="GO" id="GO:0000139">
    <property type="term" value="C:Golgi membrane"/>
    <property type="evidence" value="ECO:0007669"/>
    <property type="project" value="UniProtKB-SubCell"/>
</dbReference>
<evidence type="ECO:0000256" key="6">
    <source>
        <dbReference type="ARBA" id="ARBA00022989"/>
    </source>
</evidence>